<dbReference type="SMART" id="SM00185">
    <property type="entry name" value="ARM"/>
    <property type="match status" value="3"/>
</dbReference>
<organism evidence="5 6">
    <name type="scientific">Dipteronia sinensis</name>
    <dbReference type="NCBI Taxonomy" id="43782"/>
    <lineage>
        <taxon>Eukaryota</taxon>
        <taxon>Viridiplantae</taxon>
        <taxon>Streptophyta</taxon>
        <taxon>Embryophyta</taxon>
        <taxon>Tracheophyta</taxon>
        <taxon>Spermatophyta</taxon>
        <taxon>Magnoliopsida</taxon>
        <taxon>eudicotyledons</taxon>
        <taxon>Gunneridae</taxon>
        <taxon>Pentapetalae</taxon>
        <taxon>rosids</taxon>
        <taxon>malvids</taxon>
        <taxon>Sapindales</taxon>
        <taxon>Sapindaceae</taxon>
        <taxon>Hippocastanoideae</taxon>
        <taxon>Acereae</taxon>
        <taxon>Dipteronia</taxon>
    </lineage>
</organism>
<dbReference type="PANTHER" id="PTHR23315">
    <property type="entry name" value="U BOX DOMAIN-CONTAINING"/>
    <property type="match status" value="1"/>
</dbReference>
<dbReference type="InterPro" id="IPR058678">
    <property type="entry name" value="ARM_PUB"/>
</dbReference>
<dbReference type="Pfam" id="PF25598">
    <property type="entry name" value="ARM_PUB"/>
    <property type="match status" value="1"/>
</dbReference>
<evidence type="ECO:0000313" key="6">
    <source>
        <dbReference type="Proteomes" id="UP001281410"/>
    </source>
</evidence>
<protein>
    <recommendedName>
        <fullName evidence="4">U-box domain-containing protein</fullName>
    </recommendedName>
</protein>
<evidence type="ECO:0000259" key="4">
    <source>
        <dbReference type="Pfam" id="PF25598"/>
    </source>
</evidence>
<evidence type="ECO:0000313" key="5">
    <source>
        <dbReference type="EMBL" id="KAK3228707.1"/>
    </source>
</evidence>
<reference evidence="5" key="1">
    <citation type="journal article" date="2023" name="Plant J.">
        <title>Genome sequences and population genomics provide insights into the demographic history, inbreeding, and mutation load of two 'living fossil' tree species of Dipteronia.</title>
        <authorList>
            <person name="Feng Y."/>
            <person name="Comes H.P."/>
            <person name="Chen J."/>
            <person name="Zhu S."/>
            <person name="Lu R."/>
            <person name="Zhang X."/>
            <person name="Li P."/>
            <person name="Qiu J."/>
            <person name="Olsen K.M."/>
            <person name="Qiu Y."/>
        </authorList>
    </citation>
    <scope>NUCLEOTIDE SEQUENCE</scope>
    <source>
        <strain evidence="5">NBL</strain>
    </source>
</reference>
<evidence type="ECO:0000256" key="1">
    <source>
        <dbReference type="ARBA" id="ARBA00022737"/>
    </source>
</evidence>
<dbReference type="SUPFAM" id="SSF48371">
    <property type="entry name" value="ARM repeat"/>
    <property type="match status" value="1"/>
</dbReference>
<dbReference type="AlphaFoldDB" id="A0AAE0B2N6"/>
<sequence>MVFSKVVFSDFIPFPTKLMHTTQTISQENQNQNQNQIKTKMEVKRRTVRSLVAKLGSVSDQTRAEALAELRLISKHDAEIRPVISDAGAIPYLAEILYSTSYPAQENAAATLLNLSITSRDALMSTRGLLDAISHALRHHSSSTSPDAVQSCAATLHSLLIVDSYRPIIGSKRDIIHSLVEIVRSRNSPPRSIKDALKALFGISLYPLNRHQVIELGAVQPLFSLIVNEGRVGIVEDASAVVAQIAGCEESVDEFKRVSGVGVLVDLLDMGTGSSDRVRENAVSALLNLVRFGGERAGKDVREMGLKVMDGIADLAENGSAKGKTKAVALLKVLLEGNSLVSDSRVDSRFDYLLNQSCSF</sequence>
<dbReference type="Proteomes" id="UP001281410">
    <property type="component" value="Unassembled WGS sequence"/>
</dbReference>
<feature type="repeat" description="ARM" evidence="3">
    <location>
        <begin position="88"/>
        <end position="116"/>
    </location>
</feature>
<dbReference type="FunFam" id="1.25.10.10:FF:000561">
    <property type="entry name" value="ARM repeat superfamily protein"/>
    <property type="match status" value="1"/>
</dbReference>
<dbReference type="InterPro" id="IPR011989">
    <property type="entry name" value="ARM-like"/>
</dbReference>
<gene>
    <name evidence="5" type="ORF">Dsin_000588</name>
</gene>
<dbReference type="InterPro" id="IPR016024">
    <property type="entry name" value="ARM-type_fold"/>
</dbReference>
<keyword evidence="1" id="KW-0677">Repeat</keyword>
<feature type="domain" description="U-box" evidence="4">
    <location>
        <begin position="49"/>
        <end position="333"/>
    </location>
</feature>
<dbReference type="EMBL" id="JANJYJ010000001">
    <property type="protein sequence ID" value="KAK3228707.1"/>
    <property type="molecule type" value="Genomic_DNA"/>
</dbReference>
<dbReference type="Gene3D" id="1.25.10.10">
    <property type="entry name" value="Leucine-rich Repeat Variant"/>
    <property type="match status" value="1"/>
</dbReference>
<dbReference type="PROSITE" id="PS50176">
    <property type="entry name" value="ARM_REPEAT"/>
    <property type="match status" value="1"/>
</dbReference>
<proteinExistence type="predicted"/>
<evidence type="ECO:0000256" key="3">
    <source>
        <dbReference type="PROSITE-ProRule" id="PRU00259"/>
    </source>
</evidence>
<comment type="caution">
    <text evidence="5">The sequence shown here is derived from an EMBL/GenBank/DDBJ whole genome shotgun (WGS) entry which is preliminary data.</text>
</comment>
<dbReference type="PANTHER" id="PTHR23315:SF238">
    <property type="entry name" value="ARM REPEAT SUPERFAMILY PROTEIN"/>
    <property type="match status" value="1"/>
</dbReference>
<accession>A0AAE0B2N6</accession>
<dbReference type="InterPro" id="IPR000225">
    <property type="entry name" value="Armadillo"/>
</dbReference>
<keyword evidence="2" id="KW-0833">Ubl conjugation pathway</keyword>
<keyword evidence="6" id="KW-1185">Reference proteome</keyword>
<evidence type="ECO:0000256" key="2">
    <source>
        <dbReference type="ARBA" id="ARBA00022786"/>
    </source>
</evidence>
<name>A0AAE0B2N6_9ROSI</name>